<dbReference type="InterPro" id="IPR011047">
    <property type="entry name" value="Quinoprotein_ADH-like_sf"/>
</dbReference>
<dbReference type="InterPro" id="IPR001680">
    <property type="entry name" value="WD40_rpt"/>
</dbReference>
<feature type="non-terminal residue" evidence="5">
    <location>
        <position position="1"/>
    </location>
</feature>
<dbReference type="SUPFAM" id="SSF50998">
    <property type="entry name" value="Quinoprotein alcohol dehydrogenase-like"/>
    <property type="match status" value="1"/>
</dbReference>
<name>A0ABD2RDG7_9SOLN</name>
<dbReference type="InterPro" id="IPR015943">
    <property type="entry name" value="WD40/YVTN_repeat-like_dom_sf"/>
</dbReference>
<dbReference type="InterPro" id="IPR019775">
    <property type="entry name" value="WD40_repeat_CS"/>
</dbReference>
<dbReference type="PANTHER" id="PTHR16038">
    <property type="entry name" value="NOP SEVEN ASSOCIATED PROTEIN 1"/>
    <property type="match status" value="1"/>
</dbReference>
<evidence type="ECO:0000256" key="2">
    <source>
        <dbReference type="ARBA" id="ARBA00022737"/>
    </source>
</evidence>
<evidence type="ECO:0000256" key="1">
    <source>
        <dbReference type="ARBA" id="ARBA00022574"/>
    </source>
</evidence>
<dbReference type="AlphaFoldDB" id="A0ABD2RDG7"/>
<feature type="region of interest" description="Disordered" evidence="4">
    <location>
        <begin position="432"/>
        <end position="455"/>
    </location>
</feature>
<evidence type="ECO:0000313" key="6">
    <source>
        <dbReference type="Proteomes" id="UP001627284"/>
    </source>
</evidence>
<dbReference type="InterPro" id="IPR037379">
    <property type="entry name" value="WDR74/Nsa1"/>
</dbReference>
<gene>
    <name evidence="5" type="ORF">AABB24_033943</name>
</gene>
<dbReference type="Gene3D" id="2.130.10.10">
    <property type="entry name" value="YVTN repeat-like/Quinoprotein amine dehydrogenase"/>
    <property type="match status" value="1"/>
</dbReference>
<dbReference type="PROSITE" id="PS00678">
    <property type="entry name" value="WD_REPEATS_1"/>
    <property type="match status" value="1"/>
</dbReference>
<accession>A0ABD2RDG7</accession>
<comment type="caution">
    <text evidence="5">The sequence shown here is derived from an EMBL/GenBank/DDBJ whole genome shotgun (WGS) entry which is preliminary data.</text>
</comment>
<dbReference type="PROSITE" id="PS50082">
    <property type="entry name" value="WD_REPEATS_2"/>
    <property type="match status" value="1"/>
</dbReference>
<protein>
    <recommendedName>
        <fullName evidence="7">WD repeat-containing protein 74</fullName>
    </recommendedName>
</protein>
<keyword evidence="1 3" id="KW-0853">WD repeat</keyword>
<feature type="repeat" description="WD" evidence="3">
    <location>
        <begin position="349"/>
        <end position="390"/>
    </location>
</feature>
<evidence type="ECO:0008006" key="7">
    <source>
        <dbReference type="Google" id="ProtNLM"/>
    </source>
</evidence>
<evidence type="ECO:0000313" key="5">
    <source>
        <dbReference type="EMBL" id="KAL3329835.1"/>
    </source>
</evidence>
<keyword evidence="2" id="KW-0677">Repeat</keyword>
<evidence type="ECO:0000256" key="4">
    <source>
        <dbReference type="SAM" id="MobiDB-lite"/>
    </source>
</evidence>
<dbReference type="EMBL" id="JBJKTR010000020">
    <property type="protein sequence ID" value="KAL3329835.1"/>
    <property type="molecule type" value="Genomic_DNA"/>
</dbReference>
<evidence type="ECO:0000256" key="3">
    <source>
        <dbReference type="PROSITE-ProRule" id="PRU00221"/>
    </source>
</evidence>
<organism evidence="5 6">
    <name type="scientific">Solanum stoloniferum</name>
    <dbReference type="NCBI Taxonomy" id="62892"/>
    <lineage>
        <taxon>Eukaryota</taxon>
        <taxon>Viridiplantae</taxon>
        <taxon>Streptophyta</taxon>
        <taxon>Embryophyta</taxon>
        <taxon>Tracheophyta</taxon>
        <taxon>Spermatophyta</taxon>
        <taxon>Magnoliopsida</taxon>
        <taxon>eudicotyledons</taxon>
        <taxon>Gunneridae</taxon>
        <taxon>Pentapetalae</taxon>
        <taxon>asterids</taxon>
        <taxon>lamiids</taxon>
        <taxon>Solanales</taxon>
        <taxon>Solanaceae</taxon>
        <taxon>Solanoideae</taxon>
        <taxon>Solaneae</taxon>
        <taxon>Solanum</taxon>
    </lineage>
</organism>
<dbReference type="Proteomes" id="UP001627284">
    <property type="component" value="Unassembled WGS sequence"/>
</dbReference>
<dbReference type="SMART" id="SM00320">
    <property type="entry name" value="WD40"/>
    <property type="match status" value="2"/>
</dbReference>
<feature type="compositionally biased region" description="Basic residues" evidence="4">
    <location>
        <begin position="446"/>
        <end position="455"/>
    </location>
</feature>
<proteinExistence type="predicted"/>
<reference evidence="5 6" key="1">
    <citation type="submission" date="2024-05" db="EMBL/GenBank/DDBJ databases">
        <title>De novo assembly of an allotetraploid wild potato.</title>
        <authorList>
            <person name="Hosaka A.J."/>
        </authorList>
    </citation>
    <scope>NUCLEOTIDE SEQUENCE [LARGE SCALE GENOMIC DNA]</scope>
    <source>
        <tissue evidence="5">Young leaves</tissue>
    </source>
</reference>
<dbReference type="CDD" id="cd22857">
    <property type="entry name" value="WDR74"/>
    <property type="match status" value="1"/>
</dbReference>
<dbReference type="PANTHER" id="PTHR16038:SF4">
    <property type="entry name" value="WD REPEAT-CONTAINING PROTEIN 74"/>
    <property type="match status" value="1"/>
</dbReference>
<keyword evidence="6" id="KW-1185">Reference proteome</keyword>
<sequence length="455" mass="49785">AAPSSSSFFCAVKLFFCNFCFKSFGISLQNPFLGLYLFLHSIEICGFLFKNMPRTTTVESSGCPPLRALTFDILGLIKVVEAKGEQKEAPKVVEKWGEPDASRCVVAASLVDREFDPLLGVARKSGKIEVLSPVNGDVRASISIESQNHPGSADNSIVGLHLFKGERLGSSSRSCSLLTCTSKGQANMTYVKMPKSLEDSGGESTQTKWNVCGSGSILCSKVDADESYALFGGKGVEVNIWDLNQCAKVWSAKSPAKNSLGIFTPTWFTSATFLCKDDHRKFVAGTNSHQVRLYDISAQRRPVVSFDFRETPIKAVAEDVDGHTIYIGNGSGDLASFDIRTGQLLGSFLGKCSGSIRSIVKHPELPVIASCGLDSYLRIWDVKSRQLLSAVFLKQHLNSVVFDSKFSTREAQVPPQQQDTYEALQTEEEEEKTVKCKKASKEHSGSKKLKTKKKI</sequence>